<reference evidence="1 2" key="1">
    <citation type="submission" date="2020-08" db="EMBL/GenBank/DDBJ databases">
        <title>Functional genomics of gut bacteria from endangered species of beetles.</title>
        <authorList>
            <person name="Carlos-Shanley C."/>
        </authorList>
    </citation>
    <scope>NUCLEOTIDE SEQUENCE [LARGE SCALE GENOMIC DNA]</scope>
    <source>
        <strain evidence="1 2">S00239</strain>
    </source>
</reference>
<evidence type="ECO:0000313" key="2">
    <source>
        <dbReference type="Proteomes" id="UP000562027"/>
    </source>
</evidence>
<dbReference type="AlphaFoldDB" id="A0A840LGH2"/>
<keyword evidence="2" id="KW-1185">Reference proteome</keyword>
<organism evidence="1 2">
    <name type="scientific">Roseateles oligotrophus</name>
    <dbReference type="NCBI Taxonomy" id="1769250"/>
    <lineage>
        <taxon>Bacteria</taxon>
        <taxon>Pseudomonadati</taxon>
        <taxon>Pseudomonadota</taxon>
        <taxon>Betaproteobacteria</taxon>
        <taxon>Burkholderiales</taxon>
        <taxon>Sphaerotilaceae</taxon>
        <taxon>Roseateles</taxon>
    </lineage>
</organism>
<proteinExistence type="predicted"/>
<dbReference type="EMBL" id="JACHLP010000008">
    <property type="protein sequence ID" value="MBB4845318.1"/>
    <property type="molecule type" value="Genomic_DNA"/>
</dbReference>
<dbReference type="Proteomes" id="UP000562027">
    <property type="component" value="Unassembled WGS sequence"/>
</dbReference>
<sequence>MQDLLFLRAAVERMNEPADLVAIKVGEFNLDADIEGGTRRILDQLRGAGHAEQHKGDFFELRVGGPGVVGGPEGGEEIVGKRQLDRGVYLVNEHDQLRLQPWQKAVCQEEDEALGMR</sequence>
<protein>
    <submittedName>
        <fullName evidence="1">Uncharacterized protein</fullName>
    </submittedName>
</protein>
<evidence type="ECO:0000313" key="1">
    <source>
        <dbReference type="EMBL" id="MBB4845318.1"/>
    </source>
</evidence>
<name>A0A840LGH2_9BURK</name>
<gene>
    <name evidence="1" type="ORF">HNP55_003865</name>
</gene>
<comment type="caution">
    <text evidence="1">The sequence shown here is derived from an EMBL/GenBank/DDBJ whole genome shotgun (WGS) entry which is preliminary data.</text>
</comment>
<accession>A0A840LGH2</accession>